<evidence type="ECO:0000313" key="1">
    <source>
        <dbReference type="EMBL" id="ABK14480.1"/>
    </source>
</evidence>
<sequence length="122" mass="12708">MAESCLCEARRAIFTCAGGSNVGQLANAAGRELTAQGYGRISCLAGITASIRGITASAQGADAIISIDGCSLECCRKSLEGCGFQPDVHVVITELGVKKSPDLSISEEELRSVVDAIKERMK</sequence>
<dbReference type="KEGG" id="mtp:Mthe_0690"/>
<dbReference type="Proteomes" id="UP000000674">
    <property type="component" value="Chromosome"/>
</dbReference>
<dbReference type="GeneID" id="4463463"/>
<dbReference type="PIRSF" id="PIRSF037181">
    <property type="entry name" value="DGC"/>
    <property type="match status" value="1"/>
</dbReference>
<name>A0B706_METTP</name>
<evidence type="ECO:0008006" key="3">
    <source>
        <dbReference type="Google" id="ProtNLM"/>
    </source>
</evidence>
<accession>A0B706</accession>
<protein>
    <recommendedName>
        <fullName evidence="3">DGC domain protein</fullName>
    </recommendedName>
</protein>
<gene>
    <name evidence="1" type="ordered locus">Mthe_0690</name>
</gene>
<dbReference type="OrthoDB" id="371695at2157"/>
<proteinExistence type="predicted"/>
<keyword evidence="2" id="KW-1185">Reference proteome</keyword>
<organism evidence="1 2">
    <name type="scientific">Methanothrix thermoacetophila (strain DSM 6194 / JCM 14653 / NBRC 101360 / PT)</name>
    <name type="common">Methanosaeta thermophila</name>
    <dbReference type="NCBI Taxonomy" id="349307"/>
    <lineage>
        <taxon>Archaea</taxon>
        <taxon>Methanobacteriati</taxon>
        <taxon>Methanobacteriota</taxon>
        <taxon>Stenosarchaea group</taxon>
        <taxon>Methanomicrobia</taxon>
        <taxon>Methanotrichales</taxon>
        <taxon>Methanotrichaceae</taxon>
        <taxon>Methanothrix</taxon>
    </lineage>
</organism>
<dbReference type="AlphaFoldDB" id="A0B706"/>
<dbReference type="RefSeq" id="WP_011695876.1">
    <property type="nucleotide sequence ID" value="NC_008553.1"/>
</dbReference>
<dbReference type="EMBL" id="CP000477">
    <property type="protein sequence ID" value="ABK14480.1"/>
    <property type="molecule type" value="Genomic_DNA"/>
</dbReference>
<dbReference type="HOGENOM" id="CLU_143943_0_0_2"/>
<dbReference type="STRING" id="349307.Mthe_0690"/>
<reference evidence="1 2" key="1">
    <citation type="submission" date="2006-10" db="EMBL/GenBank/DDBJ databases">
        <title>Complete sequence of Methanosaeta thermophila PT.</title>
        <authorList>
            <consortium name="US DOE Joint Genome Institute"/>
            <person name="Copeland A."/>
            <person name="Lucas S."/>
            <person name="Lapidus A."/>
            <person name="Barry K."/>
            <person name="Detter J.C."/>
            <person name="Glavina del Rio T."/>
            <person name="Hammon N."/>
            <person name="Israni S."/>
            <person name="Pitluck S."/>
            <person name="Chain P."/>
            <person name="Malfatti S."/>
            <person name="Shin M."/>
            <person name="Vergez L."/>
            <person name="Schmutz J."/>
            <person name="Larimer F."/>
            <person name="Land M."/>
            <person name="Hauser L."/>
            <person name="Kyrpides N."/>
            <person name="Kim E."/>
            <person name="Smith K.S."/>
            <person name="Ingram-Smith C."/>
            <person name="Richardson P."/>
        </authorList>
    </citation>
    <scope>NUCLEOTIDE SEQUENCE [LARGE SCALE GENOMIC DNA]</scope>
    <source>
        <strain evidence="2">DSM 6194 / JCM 14653 / NBRC 101360 / PT</strain>
    </source>
</reference>
<dbReference type="Pfam" id="PF08859">
    <property type="entry name" value="DGC"/>
    <property type="match status" value="1"/>
</dbReference>
<dbReference type="InterPro" id="IPR014958">
    <property type="entry name" value="DGC"/>
</dbReference>
<evidence type="ECO:0000313" key="2">
    <source>
        <dbReference type="Proteomes" id="UP000000674"/>
    </source>
</evidence>